<proteinExistence type="predicted"/>
<keyword evidence="3" id="KW-1185">Reference proteome</keyword>
<evidence type="ECO:0000259" key="1">
    <source>
        <dbReference type="Pfam" id="PF16719"/>
    </source>
</evidence>
<protein>
    <recommendedName>
        <fullName evidence="1">SAWADEE domain-containing protein</fullName>
    </recommendedName>
</protein>
<reference evidence="2 3" key="1">
    <citation type="submission" date="2023-10" db="EMBL/GenBank/DDBJ databases">
        <title>Chromosome-scale genome assembly provides insights into flower coloration mechanisms of Canna indica.</title>
        <authorList>
            <person name="Li C."/>
        </authorList>
    </citation>
    <scope>NUCLEOTIDE SEQUENCE [LARGE SCALE GENOMIC DNA]</scope>
    <source>
        <tissue evidence="2">Flower</tissue>
    </source>
</reference>
<dbReference type="AlphaFoldDB" id="A0AAQ3JUJ0"/>
<dbReference type="Proteomes" id="UP001327560">
    <property type="component" value="Chromosome 1"/>
</dbReference>
<name>A0AAQ3JUJ0_9LILI</name>
<evidence type="ECO:0000313" key="2">
    <source>
        <dbReference type="EMBL" id="WOK95234.1"/>
    </source>
</evidence>
<dbReference type="EMBL" id="CP136890">
    <property type="protein sequence ID" value="WOK95234.1"/>
    <property type="molecule type" value="Genomic_DNA"/>
</dbReference>
<sequence>MAGQTLPDTDLDFRSLSDDAWYSVRLVVEGKAALRVMYCNFSSDLDEMYHGDGFAALREVEDFKTRFRVPSTQLQDEDCWRVNKGTVVCASHTFGETDVRFYDAIVDSVMRSGHVNVDGESICRCTFMVRWQHGPLTGETTPTTVQDICLVQSRSPQNLTLDKFLEFSRKRFAIRSKPTNVQTIKRNKEPILDVSNAKDTKGTSHQSSGLEMRFPNVEEPLAKPINPEANCLGLWIDNLEKDLCPDIMTDFIYEHTSIHVQLELSQSIIPAMCHGGVVTVKTEKQAKRLIDFLLDSAHIVISSKGRPWFFKEDWRQMCKGTVPRHEQHKPVQNKGQQDDSRLRLTHRGTKEYERAKELQNLHSQYHNHVERLYLKLQSEERKLMLRRG</sequence>
<dbReference type="Pfam" id="PF16719">
    <property type="entry name" value="SAWADEE"/>
    <property type="match status" value="1"/>
</dbReference>
<dbReference type="PANTHER" id="PTHR36384:SF1">
    <property type="entry name" value="SAWADEE PROTEIN"/>
    <property type="match status" value="1"/>
</dbReference>
<gene>
    <name evidence="2" type="ORF">Cni_G03941</name>
</gene>
<feature type="domain" description="SAWADEE" evidence="1">
    <location>
        <begin position="9"/>
        <end position="149"/>
    </location>
</feature>
<dbReference type="PANTHER" id="PTHR36384">
    <property type="entry name" value="SAWADEE PROTEIN"/>
    <property type="match status" value="1"/>
</dbReference>
<accession>A0AAQ3JUJ0</accession>
<dbReference type="Gene3D" id="2.30.30.140">
    <property type="match status" value="1"/>
</dbReference>
<evidence type="ECO:0000313" key="3">
    <source>
        <dbReference type="Proteomes" id="UP001327560"/>
    </source>
</evidence>
<dbReference type="InterPro" id="IPR032001">
    <property type="entry name" value="SAWADEE_dom"/>
</dbReference>
<dbReference type="GO" id="GO:0003682">
    <property type="term" value="F:chromatin binding"/>
    <property type="evidence" value="ECO:0007669"/>
    <property type="project" value="InterPro"/>
</dbReference>
<organism evidence="2 3">
    <name type="scientific">Canna indica</name>
    <name type="common">Indian-shot</name>
    <dbReference type="NCBI Taxonomy" id="4628"/>
    <lineage>
        <taxon>Eukaryota</taxon>
        <taxon>Viridiplantae</taxon>
        <taxon>Streptophyta</taxon>
        <taxon>Embryophyta</taxon>
        <taxon>Tracheophyta</taxon>
        <taxon>Spermatophyta</taxon>
        <taxon>Magnoliopsida</taxon>
        <taxon>Liliopsida</taxon>
        <taxon>Zingiberales</taxon>
        <taxon>Cannaceae</taxon>
        <taxon>Canna</taxon>
    </lineage>
</organism>